<dbReference type="Gene3D" id="1.10.10.60">
    <property type="entry name" value="Homeodomain-like"/>
    <property type="match status" value="1"/>
</dbReference>
<feature type="DNA-binding region" description="Homeobox" evidence="5">
    <location>
        <begin position="207"/>
        <end position="266"/>
    </location>
</feature>
<dbReference type="InterPro" id="IPR001356">
    <property type="entry name" value="HD"/>
</dbReference>
<evidence type="ECO:0000256" key="6">
    <source>
        <dbReference type="RuleBase" id="RU000682"/>
    </source>
</evidence>
<keyword evidence="9" id="KW-1185">Reference proteome</keyword>
<feature type="compositionally biased region" description="Low complexity" evidence="7">
    <location>
        <begin position="172"/>
        <end position="183"/>
    </location>
</feature>
<feature type="region of interest" description="Disordered" evidence="7">
    <location>
        <begin position="162"/>
        <end position="197"/>
    </location>
</feature>
<keyword evidence="3 5" id="KW-0371">Homeobox</keyword>
<dbReference type="InterPro" id="IPR020479">
    <property type="entry name" value="HD_metazoa"/>
</dbReference>
<feature type="region of interest" description="Disordered" evidence="7">
    <location>
        <begin position="420"/>
        <end position="439"/>
    </location>
</feature>
<dbReference type="InterPro" id="IPR050848">
    <property type="entry name" value="Homeobox_TF"/>
</dbReference>
<evidence type="ECO:0000256" key="1">
    <source>
        <dbReference type="ARBA" id="ARBA00004123"/>
    </source>
</evidence>
<proteinExistence type="predicted"/>
<dbReference type="PROSITE" id="PS00027">
    <property type="entry name" value="HOMEOBOX_1"/>
    <property type="match status" value="1"/>
</dbReference>
<dbReference type="GO" id="GO:0005634">
    <property type="term" value="C:nucleus"/>
    <property type="evidence" value="ECO:0007669"/>
    <property type="project" value="UniProtKB-SubCell"/>
</dbReference>
<dbReference type="PROSITE" id="PS50071">
    <property type="entry name" value="HOMEOBOX_2"/>
    <property type="match status" value="1"/>
</dbReference>
<feature type="region of interest" description="Disordered" evidence="7">
    <location>
        <begin position="1"/>
        <end position="20"/>
    </location>
</feature>
<name>A0AAJ7U7R5_PETMA</name>
<evidence type="ECO:0000256" key="5">
    <source>
        <dbReference type="PROSITE-ProRule" id="PRU00108"/>
    </source>
</evidence>
<dbReference type="PANTHER" id="PTHR24333:SF11">
    <property type="entry name" value="HOMEOBOX PROTEIN BARH-LIKE 1B"/>
    <property type="match status" value="1"/>
</dbReference>
<evidence type="ECO:0000256" key="7">
    <source>
        <dbReference type="SAM" id="MobiDB-lite"/>
    </source>
</evidence>
<dbReference type="GO" id="GO:0000981">
    <property type="term" value="F:DNA-binding transcription factor activity, RNA polymerase II-specific"/>
    <property type="evidence" value="ECO:0007669"/>
    <property type="project" value="InterPro"/>
</dbReference>
<evidence type="ECO:0000313" key="10">
    <source>
        <dbReference type="RefSeq" id="XP_032831294.1"/>
    </source>
</evidence>
<keyword evidence="2 5" id="KW-0238">DNA-binding</keyword>
<gene>
    <name evidence="10" type="primary">LOC116954699</name>
</gene>
<reference evidence="10" key="1">
    <citation type="submission" date="2025-08" db="UniProtKB">
        <authorList>
            <consortium name="RefSeq"/>
        </authorList>
    </citation>
    <scope>IDENTIFICATION</scope>
    <source>
        <tissue evidence="10">Sperm</tissue>
    </source>
</reference>
<dbReference type="KEGG" id="pmrn:116954699"/>
<evidence type="ECO:0000259" key="8">
    <source>
        <dbReference type="PROSITE" id="PS50071"/>
    </source>
</evidence>
<dbReference type="RefSeq" id="XP_032831294.1">
    <property type="nucleotide sequence ID" value="XM_032975403.1"/>
</dbReference>
<dbReference type="SUPFAM" id="SSF46689">
    <property type="entry name" value="Homeodomain-like"/>
    <property type="match status" value="1"/>
</dbReference>
<evidence type="ECO:0000313" key="9">
    <source>
        <dbReference type="Proteomes" id="UP001318040"/>
    </source>
</evidence>
<feature type="compositionally biased region" description="Low complexity" evidence="7">
    <location>
        <begin position="316"/>
        <end position="397"/>
    </location>
</feature>
<dbReference type="AlphaFoldDB" id="A0AAJ7U7R5"/>
<dbReference type="CDD" id="cd00086">
    <property type="entry name" value="homeodomain"/>
    <property type="match status" value="1"/>
</dbReference>
<feature type="domain" description="Homeobox" evidence="8">
    <location>
        <begin position="205"/>
        <end position="265"/>
    </location>
</feature>
<dbReference type="InterPro" id="IPR009057">
    <property type="entry name" value="Homeodomain-like_sf"/>
</dbReference>
<dbReference type="PRINTS" id="PR00024">
    <property type="entry name" value="HOMEOBOX"/>
</dbReference>
<keyword evidence="4 5" id="KW-0539">Nucleus</keyword>
<dbReference type="SMART" id="SM00389">
    <property type="entry name" value="HOX"/>
    <property type="match status" value="1"/>
</dbReference>
<dbReference type="PANTHER" id="PTHR24333">
    <property type="entry name" value="HOMEO BOX HB9 LIKE A-RELATED"/>
    <property type="match status" value="1"/>
</dbReference>
<comment type="subcellular location">
    <subcellularLocation>
        <location evidence="1 5 6">Nucleus</location>
    </subcellularLocation>
</comment>
<evidence type="ECO:0000256" key="2">
    <source>
        <dbReference type="ARBA" id="ARBA00023125"/>
    </source>
</evidence>
<dbReference type="Proteomes" id="UP001318040">
    <property type="component" value="Chromosome 3"/>
</dbReference>
<feature type="region of interest" description="Disordered" evidence="7">
    <location>
        <begin position="301"/>
        <end position="402"/>
    </location>
</feature>
<evidence type="ECO:0000256" key="3">
    <source>
        <dbReference type="ARBA" id="ARBA00023155"/>
    </source>
</evidence>
<dbReference type="InterPro" id="IPR017970">
    <property type="entry name" value="Homeobox_CS"/>
</dbReference>
<dbReference type="GO" id="GO:0003677">
    <property type="term" value="F:DNA binding"/>
    <property type="evidence" value="ECO:0007669"/>
    <property type="project" value="UniProtKB-UniRule"/>
</dbReference>
<dbReference type="Pfam" id="PF00046">
    <property type="entry name" value="Homeodomain"/>
    <property type="match status" value="1"/>
</dbReference>
<feature type="region of interest" description="Disordered" evidence="7">
    <location>
        <begin position="270"/>
        <end position="289"/>
    </location>
</feature>
<sequence length="439" mass="46300">MSRDPQHSPMDLRLTPPGRAMRGHLGGALATLEKRSLLAPPGHLHPDEIPELFYPSGTHGLFPPSGNMGANVPPRFPGAPGAPRRRYISFMVEEILKGDSDGRESEDDSFLDLATSDRRKQKRPLLTRDAENHDVTVEFNFDPRDAPYTFLSPAPRWVIPAIPRGSATSSDPGPRAQAAAGGSAAPGGGAVPPVAPPFPRDRCAKRLRRNRTVFTESQLTCLETKFEKQKYLSTPDRIDLAGCLGLTQLQVKTWYQNRRMKWKKIVVGSGLLSPTKPKGRPRKDSIPSSRELEQLERLQQMEQEAEFGSPLPSPTPTDQSHPSSPSSDAAAAAASSAASPAASTSLSGDASSVASQASSTASSPGAREPGAAAGATSPAAASSTATTPTLSSPASATCDDASRGAALPCRAAVVTRAVARTPGSSAAPERGQQQQQRLA</sequence>
<evidence type="ECO:0000256" key="4">
    <source>
        <dbReference type="ARBA" id="ARBA00023242"/>
    </source>
</evidence>
<organism evidence="9 10">
    <name type="scientific">Petromyzon marinus</name>
    <name type="common">Sea lamprey</name>
    <dbReference type="NCBI Taxonomy" id="7757"/>
    <lineage>
        <taxon>Eukaryota</taxon>
        <taxon>Metazoa</taxon>
        <taxon>Chordata</taxon>
        <taxon>Craniata</taxon>
        <taxon>Vertebrata</taxon>
        <taxon>Cyclostomata</taxon>
        <taxon>Hyperoartia</taxon>
        <taxon>Petromyzontiformes</taxon>
        <taxon>Petromyzontidae</taxon>
        <taxon>Petromyzon</taxon>
    </lineage>
</organism>
<protein>
    <submittedName>
        <fullName evidence="10">Homeobox protein BarH-like 2</fullName>
    </submittedName>
</protein>
<accession>A0AAJ7U7R5</accession>